<dbReference type="SUPFAM" id="SSF47473">
    <property type="entry name" value="EF-hand"/>
    <property type="match status" value="1"/>
</dbReference>
<evidence type="ECO:0000313" key="6">
    <source>
        <dbReference type="Proteomes" id="UP001165060"/>
    </source>
</evidence>
<comment type="caution">
    <text evidence="5">The sequence shown here is derived from an EMBL/GenBank/DDBJ whole genome shotgun (WGS) entry which is preliminary data.</text>
</comment>
<protein>
    <recommendedName>
        <fullName evidence="4">EF-hand domain-containing protein</fullName>
    </recommendedName>
</protein>
<dbReference type="Gene3D" id="1.10.238.10">
    <property type="entry name" value="EF-hand"/>
    <property type="match status" value="1"/>
</dbReference>
<feature type="domain" description="EF-hand" evidence="4">
    <location>
        <begin position="136"/>
        <end position="171"/>
    </location>
</feature>
<evidence type="ECO:0000259" key="4">
    <source>
        <dbReference type="PROSITE" id="PS50222"/>
    </source>
</evidence>
<name>A0ABQ6N3W2_9STRA</name>
<feature type="transmembrane region" description="Helical" evidence="3">
    <location>
        <begin position="60"/>
        <end position="79"/>
    </location>
</feature>
<feature type="compositionally biased region" description="Basic and acidic residues" evidence="2">
    <location>
        <begin position="23"/>
        <end position="50"/>
    </location>
</feature>
<feature type="domain" description="EF-hand" evidence="4">
    <location>
        <begin position="79"/>
        <end position="114"/>
    </location>
</feature>
<keyword evidence="3" id="KW-0812">Transmembrane</keyword>
<dbReference type="CDD" id="cd00051">
    <property type="entry name" value="EFh"/>
    <property type="match status" value="1"/>
</dbReference>
<sequence length="305" mass="34126">MDYENFKTERDQKRKTLKKNKSKDKAEFKKVDGKNGESQHKGKGFKDGEDRYDTQRKMSLASVPVLSFAQFSMAVWLLTHYELATLSFNMFDVDGSGNLDIDEVKKIVSKVYSNSSPAHGGAMVAADGHTAQVGTPVDERAMQILEGMDVDGNGDVSKAEYCAMVKKYHYMLMPAFVLQKTVRDKIFGHYADWAAIELERQKNDHITVVDIVTKIDKSIKEHNAKAKLDGGASLKKLVLEEEEKKGDAEEFSIKHVASGAVQNTIDTDAKKGVMIGAEYKVVAKQAAESRDMAEKHRALDRQDRR</sequence>
<dbReference type="Proteomes" id="UP001165060">
    <property type="component" value="Unassembled WGS sequence"/>
</dbReference>
<keyword evidence="6" id="KW-1185">Reference proteome</keyword>
<dbReference type="Pfam" id="PF13499">
    <property type="entry name" value="EF-hand_7"/>
    <property type="match status" value="1"/>
</dbReference>
<keyword evidence="3" id="KW-0472">Membrane</keyword>
<dbReference type="InterPro" id="IPR002048">
    <property type="entry name" value="EF_hand_dom"/>
</dbReference>
<dbReference type="InterPro" id="IPR011992">
    <property type="entry name" value="EF-hand-dom_pair"/>
</dbReference>
<dbReference type="SMART" id="SM00054">
    <property type="entry name" value="EFh"/>
    <property type="match status" value="2"/>
</dbReference>
<dbReference type="EMBL" id="BRYB01002125">
    <property type="protein sequence ID" value="GMI40074.1"/>
    <property type="molecule type" value="Genomic_DNA"/>
</dbReference>
<keyword evidence="1" id="KW-0106">Calcium</keyword>
<proteinExistence type="predicted"/>
<feature type="region of interest" description="Disordered" evidence="2">
    <location>
        <begin position="285"/>
        <end position="305"/>
    </location>
</feature>
<keyword evidence="3" id="KW-1133">Transmembrane helix</keyword>
<dbReference type="PROSITE" id="PS00018">
    <property type="entry name" value="EF_HAND_1"/>
    <property type="match status" value="2"/>
</dbReference>
<organism evidence="5 6">
    <name type="scientific">Tetraparma gracilis</name>
    <dbReference type="NCBI Taxonomy" id="2962635"/>
    <lineage>
        <taxon>Eukaryota</taxon>
        <taxon>Sar</taxon>
        <taxon>Stramenopiles</taxon>
        <taxon>Ochrophyta</taxon>
        <taxon>Bolidophyceae</taxon>
        <taxon>Parmales</taxon>
        <taxon>Triparmaceae</taxon>
        <taxon>Tetraparma</taxon>
    </lineage>
</organism>
<dbReference type="PROSITE" id="PS50222">
    <property type="entry name" value="EF_HAND_2"/>
    <property type="match status" value="2"/>
</dbReference>
<accession>A0ABQ6N3W2</accession>
<gene>
    <name evidence="5" type="ORF">TeGR_g4288</name>
</gene>
<dbReference type="InterPro" id="IPR018247">
    <property type="entry name" value="EF_Hand_1_Ca_BS"/>
</dbReference>
<feature type="compositionally biased region" description="Basic and acidic residues" evidence="2">
    <location>
        <begin position="287"/>
        <end position="305"/>
    </location>
</feature>
<feature type="region of interest" description="Disordered" evidence="2">
    <location>
        <begin position="1"/>
        <end position="50"/>
    </location>
</feature>
<feature type="compositionally biased region" description="Basic and acidic residues" evidence="2">
    <location>
        <begin position="1"/>
        <end position="14"/>
    </location>
</feature>
<evidence type="ECO:0000256" key="3">
    <source>
        <dbReference type="SAM" id="Phobius"/>
    </source>
</evidence>
<reference evidence="5 6" key="1">
    <citation type="journal article" date="2023" name="Commun. Biol.">
        <title>Genome analysis of Parmales, the sister group of diatoms, reveals the evolutionary specialization of diatoms from phago-mixotrophs to photoautotrophs.</title>
        <authorList>
            <person name="Ban H."/>
            <person name="Sato S."/>
            <person name="Yoshikawa S."/>
            <person name="Yamada K."/>
            <person name="Nakamura Y."/>
            <person name="Ichinomiya M."/>
            <person name="Sato N."/>
            <person name="Blanc-Mathieu R."/>
            <person name="Endo H."/>
            <person name="Kuwata A."/>
            <person name="Ogata H."/>
        </authorList>
    </citation>
    <scope>NUCLEOTIDE SEQUENCE [LARGE SCALE GENOMIC DNA]</scope>
</reference>
<evidence type="ECO:0000256" key="2">
    <source>
        <dbReference type="SAM" id="MobiDB-lite"/>
    </source>
</evidence>
<evidence type="ECO:0000313" key="5">
    <source>
        <dbReference type="EMBL" id="GMI40074.1"/>
    </source>
</evidence>
<evidence type="ECO:0000256" key="1">
    <source>
        <dbReference type="ARBA" id="ARBA00022837"/>
    </source>
</evidence>